<name>A0A0B7BQS4_9EUPU</name>
<organism evidence="12">
    <name type="scientific">Arion vulgaris</name>
    <dbReference type="NCBI Taxonomy" id="1028688"/>
    <lineage>
        <taxon>Eukaryota</taxon>
        <taxon>Metazoa</taxon>
        <taxon>Spiralia</taxon>
        <taxon>Lophotrochozoa</taxon>
        <taxon>Mollusca</taxon>
        <taxon>Gastropoda</taxon>
        <taxon>Heterobranchia</taxon>
        <taxon>Euthyneura</taxon>
        <taxon>Panpulmonata</taxon>
        <taxon>Eupulmonata</taxon>
        <taxon>Stylommatophora</taxon>
        <taxon>Helicina</taxon>
        <taxon>Arionoidea</taxon>
        <taxon>Arionidae</taxon>
        <taxon>Arion</taxon>
    </lineage>
</organism>
<dbReference type="GO" id="GO:0008270">
    <property type="term" value="F:zinc ion binding"/>
    <property type="evidence" value="ECO:0007669"/>
    <property type="project" value="UniProtKB-KW"/>
</dbReference>
<dbReference type="SUPFAM" id="SSF57667">
    <property type="entry name" value="beta-beta-alpha zinc fingers"/>
    <property type="match status" value="3"/>
</dbReference>
<feature type="compositionally biased region" description="Low complexity" evidence="10">
    <location>
        <begin position="250"/>
        <end position="259"/>
    </location>
</feature>
<feature type="domain" description="C2H2-type" evidence="11">
    <location>
        <begin position="659"/>
        <end position="686"/>
    </location>
</feature>
<dbReference type="PANTHER" id="PTHR47772">
    <property type="entry name" value="ZINC FINGER PROTEIN 200"/>
    <property type="match status" value="1"/>
</dbReference>
<keyword evidence="6" id="KW-0805">Transcription regulation</keyword>
<protein>
    <recommendedName>
        <fullName evidence="11">C2H2-type domain-containing protein</fullName>
    </recommendedName>
</protein>
<dbReference type="InterPro" id="IPR013087">
    <property type="entry name" value="Znf_C2H2_type"/>
</dbReference>
<evidence type="ECO:0000256" key="4">
    <source>
        <dbReference type="ARBA" id="ARBA00022771"/>
    </source>
</evidence>
<evidence type="ECO:0000313" key="12">
    <source>
        <dbReference type="EMBL" id="CEK94485.1"/>
    </source>
</evidence>
<dbReference type="FunFam" id="3.30.160.60:FF:001732">
    <property type="entry name" value="Zgc:162936"/>
    <property type="match status" value="1"/>
</dbReference>
<keyword evidence="5" id="KW-0862">Zinc</keyword>
<keyword evidence="2" id="KW-0479">Metal-binding</keyword>
<dbReference type="PROSITE" id="PS00028">
    <property type="entry name" value="ZINC_FINGER_C2H2_1"/>
    <property type="match status" value="7"/>
</dbReference>
<dbReference type="EMBL" id="HACG01047620">
    <property type="protein sequence ID" value="CEK94485.1"/>
    <property type="molecule type" value="Transcribed_RNA"/>
</dbReference>
<dbReference type="AlphaFoldDB" id="A0A0B7BQS4"/>
<evidence type="ECO:0000256" key="9">
    <source>
        <dbReference type="PROSITE-ProRule" id="PRU00042"/>
    </source>
</evidence>
<keyword evidence="4 9" id="KW-0863">Zinc-finger</keyword>
<evidence type="ECO:0000256" key="10">
    <source>
        <dbReference type="SAM" id="MobiDB-lite"/>
    </source>
</evidence>
<dbReference type="Gene3D" id="3.30.160.60">
    <property type="entry name" value="Classic Zinc Finger"/>
    <property type="match status" value="4"/>
</dbReference>
<dbReference type="Pfam" id="PF00096">
    <property type="entry name" value="zf-C2H2"/>
    <property type="match status" value="3"/>
</dbReference>
<feature type="region of interest" description="Disordered" evidence="10">
    <location>
        <begin position="201"/>
        <end position="260"/>
    </location>
</feature>
<evidence type="ECO:0000256" key="7">
    <source>
        <dbReference type="ARBA" id="ARBA00023163"/>
    </source>
</evidence>
<evidence type="ECO:0000256" key="5">
    <source>
        <dbReference type="ARBA" id="ARBA00022833"/>
    </source>
</evidence>
<feature type="domain" description="C2H2-type" evidence="11">
    <location>
        <begin position="545"/>
        <end position="567"/>
    </location>
</feature>
<keyword evidence="7" id="KW-0804">Transcription</keyword>
<dbReference type="InterPro" id="IPR036236">
    <property type="entry name" value="Znf_C2H2_sf"/>
</dbReference>
<sequence>MDFVSEVRRRTYPHQNPTPVYAPGDFVAEIRPRRYDNSEIRQPNTHCHAPDISNEDLHNILSERHFSREGLTKLVERSIVTLIEKLLTGRPLSRIEGQLDISLSSHESPIVVNFNQIFPDGRSNKDDHSVQSLEDCYNVKMKNADLTRTYCQSKQESFPACSPMQEVERELCSNVTENMDNSSVVSKEYCRDSLVSHDCATSSPPLEAQPFSHTQAVSPVSETMGKHTRRRESDDESGYNSNEKDDSDSCENSSCSSKSTSPVMFSNFNEYYCGGFDGKNTLYTTCDKQSSLTSFDRRRSRDSSASLEGYKTEMDDNDDEDDIEFEDRLIIDETVDENMRTADRDYSCDDIAVRNEDIQSMEIDQIMDVMKRNDAIHCEERTQGCVDDVDSPASSDITDTDVAVDLSGNSKFTLDVVSALPLSQGLMLKNPGGFKCKLCSQILSDAASVSEHVQSQHDLFCCSYCCRTFTAKNNLKRHVRIHTGHRPYKCKQCSQSFSRRDELKVHMLRHDYSKPFRCSLCQKGYTDRASVKNHMVKEHKSRLMHVCPQCGESYDQEEAFEAHKKTHPELHQFSCNTCFFIGTNKLMALKHALLHTHKLFSCKPCNAYYADPFDYTSHVRQHKKMTSFSSYICCFCDISLSTYEQYIRHEYSHAQGKTHSCKTCKKFFKSKSLLQDHVLIHKEPECDKTLPEPLEDTKSYSMLWHSDEIQVNKSIHS</sequence>
<evidence type="ECO:0000256" key="3">
    <source>
        <dbReference type="ARBA" id="ARBA00022737"/>
    </source>
</evidence>
<dbReference type="InterPro" id="IPR050636">
    <property type="entry name" value="C2H2-ZF_domain-containing"/>
</dbReference>
<evidence type="ECO:0000259" key="11">
    <source>
        <dbReference type="PROSITE" id="PS50157"/>
    </source>
</evidence>
<dbReference type="GO" id="GO:0005634">
    <property type="term" value="C:nucleus"/>
    <property type="evidence" value="ECO:0007669"/>
    <property type="project" value="UniProtKB-SubCell"/>
</dbReference>
<keyword evidence="3" id="KW-0677">Repeat</keyword>
<proteinExistence type="predicted"/>
<feature type="non-terminal residue" evidence="12">
    <location>
        <position position="717"/>
    </location>
</feature>
<dbReference type="SMART" id="SM00355">
    <property type="entry name" value="ZnF_C2H2"/>
    <property type="match status" value="9"/>
</dbReference>
<keyword evidence="8" id="KW-0539">Nucleus</keyword>
<dbReference type="PANTHER" id="PTHR47772:SF4">
    <property type="entry name" value="ZFP64 ZINC FINGER PROTEIN"/>
    <property type="match status" value="1"/>
</dbReference>
<feature type="domain" description="C2H2-type" evidence="11">
    <location>
        <begin position="460"/>
        <end position="487"/>
    </location>
</feature>
<comment type="subcellular location">
    <subcellularLocation>
        <location evidence="1">Nucleus</location>
    </subcellularLocation>
</comment>
<dbReference type="PROSITE" id="PS50157">
    <property type="entry name" value="ZINC_FINGER_C2H2_2"/>
    <property type="match status" value="5"/>
</dbReference>
<evidence type="ECO:0000256" key="6">
    <source>
        <dbReference type="ARBA" id="ARBA00023015"/>
    </source>
</evidence>
<reference evidence="12" key="1">
    <citation type="submission" date="2014-12" db="EMBL/GenBank/DDBJ databases">
        <title>Insight into the proteome of Arion vulgaris.</title>
        <authorList>
            <person name="Aradska J."/>
            <person name="Bulat T."/>
            <person name="Smidak R."/>
            <person name="Sarate P."/>
            <person name="Gangsoo J."/>
            <person name="Sialana F."/>
            <person name="Bilban M."/>
            <person name="Lubec G."/>
        </authorList>
    </citation>
    <scope>NUCLEOTIDE SEQUENCE</scope>
    <source>
        <tissue evidence="12">Skin</tissue>
    </source>
</reference>
<feature type="compositionally biased region" description="Polar residues" evidence="10">
    <location>
        <begin position="211"/>
        <end position="221"/>
    </location>
</feature>
<gene>
    <name evidence="12" type="primary">ORF201050</name>
</gene>
<feature type="region of interest" description="Disordered" evidence="10">
    <location>
        <begin position="294"/>
        <end position="319"/>
    </location>
</feature>
<dbReference type="GO" id="GO:0005694">
    <property type="term" value="C:chromosome"/>
    <property type="evidence" value="ECO:0007669"/>
    <property type="project" value="UniProtKB-ARBA"/>
</dbReference>
<feature type="domain" description="C2H2-type" evidence="11">
    <location>
        <begin position="516"/>
        <end position="544"/>
    </location>
</feature>
<feature type="domain" description="C2H2-type" evidence="11">
    <location>
        <begin position="488"/>
        <end position="515"/>
    </location>
</feature>
<evidence type="ECO:0000256" key="1">
    <source>
        <dbReference type="ARBA" id="ARBA00004123"/>
    </source>
</evidence>
<evidence type="ECO:0000256" key="2">
    <source>
        <dbReference type="ARBA" id="ARBA00022723"/>
    </source>
</evidence>
<dbReference type="GO" id="GO:0043565">
    <property type="term" value="F:sequence-specific DNA binding"/>
    <property type="evidence" value="ECO:0007669"/>
    <property type="project" value="UniProtKB-ARBA"/>
</dbReference>
<accession>A0A0B7BQS4</accession>
<dbReference type="GO" id="GO:0045893">
    <property type="term" value="P:positive regulation of DNA-templated transcription"/>
    <property type="evidence" value="ECO:0007669"/>
    <property type="project" value="UniProtKB-ARBA"/>
</dbReference>
<evidence type="ECO:0000256" key="8">
    <source>
        <dbReference type="ARBA" id="ARBA00023242"/>
    </source>
</evidence>